<evidence type="ECO:0000313" key="6">
    <source>
        <dbReference type="EMBL" id="EEY34199.1"/>
    </source>
</evidence>
<dbReference type="InterPro" id="IPR029063">
    <property type="entry name" value="SAM-dependent_MTases_sf"/>
</dbReference>
<dbReference type="Proteomes" id="UP000004226">
    <property type="component" value="Unassembled WGS sequence"/>
</dbReference>
<dbReference type="InterPro" id="IPR002941">
    <property type="entry name" value="DNA_methylase_N4/N6"/>
</dbReference>
<dbReference type="GO" id="GO:0032259">
    <property type="term" value="P:methylation"/>
    <property type="evidence" value="ECO:0007669"/>
    <property type="project" value="UniProtKB-KW"/>
</dbReference>
<dbReference type="eggNOG" id="COG0863">
    <property type="taxonomic scope" value="Bacteria"/>
</dbReference>
<dbReference type="InterPro" id="IPR036086">
    <property type="entry name" value="ParB/Sulfiredoxin_sf"/>
</dbReference>
<comment type="caution">
    <text evidence="6">The sequence shown here is derived from an EMBL/GenBank/DDBJ whole genome shotgun (WGS) entry which is preliminary data.</text>
</comment>
<evidence type="ECO:0000256" key="1">
    <source>
        <dbReference type="ARBA" id="ARBA00006594"/>
    </source>
</evidence>
<keyword evidence="2 6" id="KW-0489">Methyltransferase</keyword>
<dbReference type="PROSITE" id="PS00092">
    <property type="entry name" value="N6_MTASE"/>
    <property type="match status" value="1"/>
</dbReference>
<dbReference type="Pfam" id="PF01555">
    <property type="entry name" value="N6_N4_Mtase"/>
    <property type="match status" value="1"/>
</dbReference>
<dbReference type="SMART" id="SM00470">
    <property type="entry name" value="ParB"/>
    <property type="match status" value="1"/>
</dbReference>
<dbReference type="EC" id="2.1.1.-" evidence="4"/>
<dbReference type="PIRSF" id="PIRSF036758">
    <property type="entry name" value="Aden_M_ParB"/>
    <property type="match status" value="1"/>
</dbReference>
<protein>
    <recommendedName>
        <fullName evidence="4">Methyltransferase</fullName>
        <ecNumber evidence="4">2.1.1.-</ecNumber>
    </recommendedName>
</protein>
<dbReference type="GO" id="GO:0003677">
    <property type="term" value="F:DNA binding"/>
    <property type="evidence" value="ECO:0007669"/>
    <property type="project" value="InterPro"/>
</dbReference>
<dbReference type="AlphaFoldDB" id="D0GNY7"/>
<feature type="domain" description="ParB-like N-terminal" evidence="5">
    <location>
        <begin position="16"/>
        <end position="102"/>
    </location>
</feature>
<dbReference type="Pfam" id="PF02195">
    <property type="entry name" value="ParB_N"/>
    <property type="match status" value="1"/>
</dbReference>
<dbReference type="CDD" id="cd16403">
    <property type="entry name" value="ParB_N_like_MT"/>
    <property type="match status" value="1"/>
</dbReference>
<name>D0GNY7_9FUSO</name>
<organism evidence="6 7">
    <name type="scientific">Pseudoleptotrichia goodfellowii F0264</name>
    <dbReference type="NCBI Taxonomy" id="596323"/>
    <lineage>
        <taxon>Bacteria</taxon>
        <taxon>Fusobacteriati</taxon>
        <taxon>Fusobacteriota</taxon>
        <taxon>Fusobacteriia</taxon>
        <taxon>Fusobacteriales</taxon>
        <taxon>Leptotrichiaceae</taxon>
        <taxon>Pseudoleptotrichia</taxon>
    </lineage>
</organism>
<dbReference type="InterPro" id="IPR015840">
    <property type="entry name" value="DNA_MeTrfase_ParB"/>
</dbReference>
<dbReference type="SUPFAM" id="SSF110849">
    <property type="entry name" value="ParB/Sulfiredoxin"/>
    <property type="match status" value="1"/>
</dbReference>
<proteinExistence type="inferred from homology"/>
<evidence type="ECO:0000256" key="2">
    <source>
        <dbReference type="ARBA" id="ARBA00022603"/>
    </source>
</evidence>
<keyword evidence="3 6" id="KW-0808">Transferase</keyword>
<gene>
    <name evidence="6" type="ORF">HMPREF0554_0840</name>
</gene>
<sequence>MGWWEIKKAGGNMKIEKIDIDKIIEYSGNVKEHPEWQIEQIKNSIKEFGFNDPIAIDENGIIIEGHGRLIALKELGYKEVECIRLEHLTEEQKVAYAIVHNKLTMNTDFDIEMLKYEINKLELADFDLDILGFDEVELEEILFEDIENDTEDTEMIDKKDEIDEDVEIKIKKGQIWKLGNHYLMCGDSTKKDNFEKLLKDIDINLCLTDPPYGINIVKNGKIGAENAAKTTEYKKVKGDETTETAQKSFELIKQYSEKVILFGGNYFTAFLPFSDGWIVWDKRKDMNSNNFADGELAWCNFHTPVRIYKQLWNGMIREGERGKRVHPTQKPIRMLGEILQDFSKENDNILDVFGGSGSTLIACEETGRNCYMIEYEEHYCNVILKRWEDLTGEQGILYKK</sequence>
<dbReference type="InterPro" id="IPR002052">
    <property type="entry name" value="DNA_methylase_N6_adenine_CS"/>
</dbReference>
<dbReference type="GO" id="GO:0008170">
    <property type="term" value="F:N-methyltransferase activity"/>
    <property type="evidence" value="ECO:0007669"/>
    <property type="project" value="InterPro"/>
</dbReference>
<dbReference type="Gene3D" id="3.40.50.150">
    <property type="entry name" value="Vaccinia Virus protein VP39"/>
    <property type="match status" value="1"/>
</dbReference>
<dbReference type="SUPFAM" id="SSF53335">
    <property type="entry name" value="S-adenosyl-L-methionine-dependent methyltransferases"/>
    <property type="match status" value="1"/>
</dbReference>
<dbReference type="InterPro" id="IPR001091">
    <property type="entry name" value="RM_Methyltransferase"/>
</dbReference>
<dbReference type="PRINTS" id="PR00508">
    <property type="entry name" value="S21N4MTFRASE"/>
</dbReference>
<reference evidence="6 7" key="1">
    <citation type="submission" date="2009-10" db="EMBL/GenBank/DDBJ databases">
        <authorList>
            <person name="Harkins D.M."/>
            <person name="Madupu R."/>
            <person name="Durkin A.S."/>
            <person name="Torralba M."/>
            <person name="Methe B."/>
            <person name="Sutton G.G."/>
            <person name="Strausberg R.L."/>
            <person name="Nelson K.E."/>
        </authorList>
    </citation>
    <scope>NUCLEOTIDE SEQUENCE [LARGE SCALE GENOMIC DNA]</scope>
    <source>
        <strain evidence="6 7">F0264</strain>
    </source>
</reference>
<evidence type="ECO:0000256" key="4">
    <source>
        <dbReference type="RuleBase" id="RU362026"/>
    </source>
</evidence>
<accession>D0GNY7</accession>
<dbReference type="EMBL" id="ADAD01000177">
    <property type="protein sequence ID" value="EEY34199.1"/>
    <property type="molecule type" value="Genomic_DNA"/>
</dbReference>
<evidence type="ECO:0000256" key="3">
    <source>
        <dbReference type="ARBA" id="ARBA00022679"/>
    </source>
</evidence>
<dbReference type="eggNOG" id="COG1475">
    <property type="taxonomic scope" value="Bacteria"/>
</dbReference>
<evidence type="ECO:0000259" key="5">
    <source>
        <dbReference type="SMART" id="SM00470"/>
    </source>
</evidence>
<dbReference type="Gene3D" id="3.90.1530.10">
    <property type="entry name" value="Conserved hypothetical protein from pyrococcus furiosus pfu- 392566-001, ParB domain"/>
    <property type="match status" value="1"/>
</dbReference>
<dbReference type="InterPro" id="IPR003115">
    <property type="entry name" value="ParB_N"/>
</dbReference>
<comment type="similarity">
    <text evidence="1 4">Belongs to the N(4)/N(6)-methyltransferase family.</text>
</comment>
<keyword evidence="7" id="KW-1185">Reference proteome</keyword>
<evidence type="ECO:0000313" key="7">
    <source>
        <dbReference type="Proteomes" id="UP000004226"/>
    </source>
</evidence>